<name>A0ABN9Y193_9DINO</name>
<reference evidence="2" key="1">
    <citation type="submission" date="2023-10" db="EMBL/GenBank/DDBJ databases">
        <authorList>
            <person name="Chen Y."/>
            <person name="Shah S."/>
            <person name="Dougan E. K."/>
            <person name="Thang M."/>
            <person name="Chan C."/>
        </authorList>
    </citation>
    <scope>NUCLEOTIDE SEQUENCE [LARGE SCALE GENOMIC DNA]</scope>
</reference>
<organism evidence="2 3">
    <name type="scientific">Prorocentrum cordatum</name>
    <dbReference type="NCBI Taxonomy" id="2364126"/>
    <lineage>
        <taxon>Eukaryota</taxon>
        <taxon>Sar</taxon>
        <taxon>Alveolata</taxon>
        <taxon>Dinophyceae</taxon>
        <taxon>Prorocentrales</taxon>
        <taxon>Prorocentraceae</taxon>
        <taxon>Prorocentrum</taxon>
    </lineage>
</organism>
<comment type="caution">
    <text evidence="2">The sequence shown here is derived from an EMBL/GenBank/DDBJ whole genome shotgun (WGS) entry which is preliminary data.</text>
</comment>
<keyword evidence="3" id="KW-1185">Reference proteome</keyword>
<protein>
    <submittedName>
        <fullName evidence="2">Uncharacterized protein</fullName>
    </submittedName>
</protein>
<feature type="compositionally biased region" description="Low complexity" evidence="1">
    <location>
        <begin position="159"/>
        <end position="176"/>
    </location>
</feature>
<sequence length="285" mass="28993">MDPRLGSGEHGIPQGRARGVRGRGRHVPRGEGEKVGHGSSSWGQSEEAAGRAARREKGERVLGPAAQDAERKQIGGGGGRGAGPPEQKAQHEEAPVLRASHGAAPPARGGHIGTSSRHVRPSPPPHPSGGRARGGGEGSARGEEEEEGEEGEGENFAALTSSLGPPGLRGGSAPLPEEGGPSPARSSPQLRARSIPDNARKSAASMSLAGAASGLCRQPLGVKALAASALRLLVGIVEDKLGANLVAHKVHLRAYQEHDPALESTTTLTPSCVSTTSSNLLTLSV</sequence>
<dbReference type="EMBL" id="CAUYUJ010021635">
    <property type="protein sequence ID" value="CAK0906032.1"/>
    <property type="molecule type" value="Genomic_DNA"/>
</dbReference>
<accession>A0ABN9Y193</accession>
<evidence type="ECO:0000256" key="1">
    <source>
        <dbReference type="SAM" id="MobiDB-lite"/>
    </source>
</evidence>
<proteinExistence type="predicted"/>
<feature type="compositionally biased region" description="Acidic residues" evidence="1">
    <location>
        <begin position="143"/>
        <end position="153"/>
    </location>
</feature>
<feature type="region of interest" description="Disordered" evidence="1">
    <location>
        <begin position="1"/>
        <end position="201"/>
    </location>
</feature>
<feature type="compositionally biased region" description="Basic residues" evidence="1">
    <location>
        <begin position="18"/>
        <end position="27"/>
    </location>
</feature>
<evidence type="ECO:0000313" key="2">
    <source>
        <dbReference type="EMBL" id="CAK0906032.1"/>
    </source>
</evidence>
<gene>
    <name evidence="2" type="ORF">PCOR1329_LOCUS81519</name>
</gene>
<dbReference type="Proteomes" id="UP001189429">
    <property type="component" value="Unassembled WGS sequence"/>
</dbReference>
<evidence type="ECO:0000313" key="3">
    <source>
        <dbReference type="Proteomes" id="UP001189429"/>
    </source>
</evidence>